<dbReference type="AlphaFoldDB" id="A0ABD0MQG8"/>
<keyword evidence="2" id="KW-1185">Reference proteome</keyword>
<organism evidence="1 2">
    <name type="scientific">Cirrhinus mrigala</name>
    <name type="common">Mrigala</name>
    <dbReference type="NCBI Taxonomy" id="683832"/>
    <lineage>
        <taxon>Eukaryota</taxon>
        <taxon>Metazoa</taxon>
        <taxon>Chordata</taxon>
        <taxon>Craniata</taxon>
        <taxon>Vertebrata</taxon>
        <taxon>Euteleostomi</taxon>
        <taxon>Actinopterygii</taxon>
        <taxon>Neopterygii</taxon>
        <taxon>Teleostei</taxon>
        <taxon>Ostariophysi</taxon>
        <taxon>Cypriniformes</taxon>
        <taxon>Cyprinidae</taxon>
        <taxon>Labeoninae</taxon>
        <taxon>Labeonini</taxon>
        <taxon>Cirrhinus</taxon>
    </lineage>
</organism>
<accession>A0ABD0MQG8</accession>
<protein>
    <submittedName>
        <fullName evidence="1">Uncharacterized protein</fullName>
    </submittedName>
</protein>
<reference evidence="1 2" key="1">
    <citation type="submission" date="2024-05" db="EMBL/GenBank/DDBJ databases">
        <title>Genome sequencing and assembly of Indian major carp, Cirrhinus mrigala (Hamilton, 1822).</title>
        <authorList>
            <person name="Mohindra V."/>
            <person name="Chowdhury L.M."/>
            <person name="Lal K."/>
            <person name="Jena J.K."/>
        </authorList>
    </citation>
    <scope>NUCLEOTIDE SEQUENCE [LARGE SCALE GENOMIC DNA]</scope>
    <source>
        <strain evidence="1">CM1030</strain>
        <tissue evidence="1">Blood</tissue>
    </source>
</reference>
<feature type="non-terminal residue" evidence="1">
    <location>
        <position position="1"/>
    </location>
</feature>
<dbReference type="EMBL" id="JAMKFB020000189">
    <property type="protein sequence ID" value="KAL0152300.1"/>
    <property type="molecule type" value="Genomic_DNA"/>
</dbReference>
<gene>
    <name evidence="1" type="ORF">M9458_052023</name>
</gene>
<evidence type="ECO:0000313" key="1">
    <source>
        <dbReference type="EMBL" id="KAL0152300.1"/>
    </source>
</evidence>
<name>A0ABD0MQG8_CIRMR</name>
<proteinExistence type="predicted"/>
<feature type="non-terminal residue" evidence="1">
    <location>
        <position position="55"/>
    </location>
</feature>
<evidence type="ECO:0000313" key="2">
    <source>
        <dbReference type="Proteomes" id="UP001529510"/>
    </source>
</evidence>
<dbReference type="Proteomes" id="UP001529510">
    <property type="component" value="Unassembled WGS sequence"/>
</dbReference>
<comment type="caution">
    <text evidence="1">The sequence shown here is derived from an EMBL/GenBank/DDBJ whole genome shotgun (WGS) entry which is preliminary data.</text>
</comment>
<sequence length="55" mass="5994">INQQLSSVLRREGPHSSLTAFLDYALLTVGSLFTAGVVEEERRHRNHAGNGGCDI</sequence>